<proteinExistence type="predicted"/>
<dbReference type="EMBL" id="VDEP01000236">
    <property type="protein sequence ID" value="KAA1122111.1"/>
    <property type="molecule type" value="Genomic_DNA"/>
</dbReference>
<comment type="caution">
    <text evidence="1">The sequence shown here is derived from an EMBL/GenBank/DDBJ whole genome shotgun (WGS) entry which is preliminary data.</text>
</comment>
<reference evidence="1 2" key="1">
    <citation type="submission" date="2019-05" db="EMBL/GenBank/DDBJ databases">
        <title>Emergence of the Ug99 lineage of the wheat stem rust pathogen through somatic hybridization.</title>
        <authorList>
            <person name="Li F."/>
            <person name="Upadhyaya N.M."/>
            <person name="Sperschneider J."/>
            <person name="Matny O."/>
            <person name="Nguyen-Phuc H."/>
            <person name="Mago R."/>
            <person name="Raley C."/>
            <person name="Miller M.E."/>
            <person name="Silverstein K.A.T."/>
            <person name="Henningsen E."/>
            <person name="Hirsch C.D."/>
            <person name="Visser B."/>
            <person name="Pretorius Z.A."/>
            <person name="Steffenson B.J."/>
            <person name="Schwessinger B."/>
            <person name="Dodds P.N."/>
            <person name="Figueroa M."/>
        </authorList>
    </citation>
    <scope>NUCLEOTIDE SEQUENCE [LARGE SCALE GENOMIC DNA]</scope>
    <source>
        <strain evidence="1 2">Ug99</strain>
    </source>
</reference>
<evidence type="ECO:0000313" key="1">
    <source>
        <dbReference type="EMBL" id="KAA1122111.1"/>
    </source>
</evidence>
<dbReference type="AlphaFoldDB" id="A0A5B0R8E8"/>
<name>A0A5B0R8E8_PUCGR</name>
<organism evidence="1 2">
    <name type="scientific">Puccinia graminis f. sp. tritici</name>
    <dbReference type="NCBI Taxonomy" id="56615"/>
    <lineage>
        <taxon>Eukaryota</taxon>
        <taxon>Fungi</taxon>
        <taxon>Dikarya</taxon>
        <taxon>Basidiomycota</taxon>
        <taxon>Pucciniomycotina</taxon>
        <taxon>Pucciniomycetes</taxon>
        <taxon>Pucciniales</taxon>
        <taxon>Pucciniaceae</taxon>
        <taxon>Puccinia</taxon>
    </lineage>
</organism>
<dbReference type="PANTHER" id="PTHR33069:SF3">
    <property type="entry name" value="DYNEIN HEAVY CHAIN TAIL DOMAIN-CONTAINING PROTEIN"/>
    <property type="match status" value="1"/>
</dbReference>
<dbReference type="Proteomes" id="UP000325313">
    <property type="component" value="Unassembled WGS sequence"/>
</dbReference>
<protein>
    <submittedName>
        <fullName evidence="1">Uncharacterized protein</fullName>
    </submittedName>
</protein>
<accession>A0A5B0R8E8</accession>
<evidence type="ECO:0000313" key="2">
    <source>
        <dbReference type="Proteomes" id="UP000325313"/>
    </source>
</evidence>
<dbReference type="PANTHER" id="PTHR33069">
    <property type="entry name" value="CHROMOSOME 7, WHOLE GENOME SHOTGUN SEQUENCE-RELATED"/>
    <property type="match status" value="1"/>
</dbReference>
<gene>
    <name evidence="1" type="ORF">PGTUg99_028332</name>
</gene>
<sequence length="445" mass="50883">MAEEQGKLSCFYDQNNQFMASMNAHQLTLGQHTPDPVLVGFSHLMTKYQPVFFVRWRDVQDSSEEDSSALSKDEQLKSLQDLLDSMTHCFLPQLKDQLRTLSDLLFPPNFWKQLEITRKCILETQSEIENTIDQIKSIIATLCPAPTGSIISKPTHTQTEDQDLEALKSYRLQHLKSKFNKGLLYHVNLLFTQAHILFQEIKLVPDKVRPNEFEGWTCQEDFAKRVRLASKTIDSIIETSECSELDLVQQQWAVDLQNINETMEEIASLIARSSAPKPSPDRLENRLEFITPNNIDTNPNRAMRTRVIPLAESSLRMIKIGRAFFKKVLRTAGEMKGKRFTSMNSKQLESLAEAANLAHENLADLLVLFQKAANPHGFGPENRAKFSIHALRFSSHVNSAKSLALKYLVPLISNIDPSESLDYYTTWFDTWSNMFFGATMRFECI</sequence>